<dbReference type="InterPro" id="IPR005807">
    <property type="entry name" value="SecE_bac"/>
</dbReference>
<protein>
    <recommendedName>
        <fullName evidence="8">Protein translocase subunit SecE</fullName>
    </recommendedName>
</protein>
<dbReference type="AlphaFoldDB" id="A0A5C6RSB7"/>
<keyword evidence="5 8" id="KW-1133">Transmembrane helix</keyword>
<dbReference type="RefSeq" id="WP_147100061.1">
    <property type="nucleotide sequence ID" value="NZ_VOOS01000003.1"/>
</dbReference>
<organism evidence="9 10">
    <name type="scientific">Vicingus serpentipes</name>
    <dbReference type="NCBI Taxonomy" id="1926625"/>
    <lineage>
        <taxon>Bacteria</taxon>
        <taxon>Pseudomonadati</taxon>
        <taxon>Bacteroidota</taxon>
        <taxon>Flavobacteriia</taxon>
        <taxon>Flavobacteriales</taxon>
        <taxon>Vicingaceae</taxon>
        <taxon>Vicingus</taxon>
    </lineage>
</organism>
<accession>A0A5C6RSB7</accession>
<comment type="similarity">
    <text evidence="8">Belongs to the SecE/SEC61-gamma family.</text>
</comment>
<comment type="subcellular location">
    <subcellularLocation>
        <location evidence="8">Cell membrane</location>
        <topology evidence="8">Single-pass membrane protein</topology>
    </subcellularLocation>
    <subcellularLocation>
        <location evidence="1">Membrane</location>
    </subcellularLocation>
</comment>
<proteinExistence type="inferred from homology"/>
<dbReference type="Pfam" id="PF00584">
    <property type="entry name" value="SecE"/>
    <property type="match status" value="1"/>
</dbReference>
<evidence type="ECO:0000256" key="2">
    <source>
        <dbReference type="ARBA" id="ARBA00022448"/>
    </source>
</evidence>
<dbReference type="InterPro" id="IPR038379">
    <property type="entry name" value="SecE_sf"/>
</dbReference>
<evidence type="ECO:0000256" key="3">
    <source>
        <dbReference type="ARBA" id="ARBA00022692"/>
    </source>
</evidence>
<dbReference type="GO" id="GO:0009306">
    <property type="term" value="P:protein secretion"/>
    <property type="evidence" value="ECO:0007669"/>
    <property type="project" value="UniProtKB-UniRule"/>
</dbReference>
<dbReference type="OrthoDB" id="9810735at2"/>
<sequence>MAKVGTYIQESVDELLNKVSWPTWSELQNSAVIVMIASVIFALIIYVMDTSFSNLMKLIYDLF</sequence>
<comment type="caution">
    <text evidence="9">The sequence shown here is derived from an EMBL/GenBank/DDBJ whole genome shotgun (WGS) entry which is preliminary data.</text>
</comment>
<keyword evidence="4 8" id="KW-0653">Protein transport</keyword>
<dbReference type="InterPro" id="IPR001901">
    <property type="entry name" value="Translocase_SecE/Sec61-g"/>
</dbReference>
<dbReference type="Gene3D" id="1.20.5.1030">
    <property type="entry name" value="Preprotein translocase secy subunit"/>
    <property type="match status" value="1"/>
</dbReference>
<evidence type="ECO:0000256" key="8">
    <source>
        <dbReference type="HAMAP-Rule" id="MF_00422"/>
    </source>
</evidence>
<keyword evidence="7 8" id="KW-0472">Membrane</keyword>
<dbReference type="GO" id="GO:0065002">
    <property type="term" value="P:intracellular protein transmembrane transport"/>
    <property type="evidence" value="ECO:0007669"/>
    <property type="project" value="UniProtKB-UniRule"/>
</dbReference>
<dbReference type="NCBIfam" id="TIGR00964">
    <property type="entry name" value="secE_bact"/>
    <property type="match status" value="1"/>
</dbReference>
<name>A0A5C6RSB7_9FLAO</name>
<gene>
    <name evidence="8 9" type="primary">secE</name>
    <name evidence="9" type="ORF">FRY74_07290</name>
</gene>
<dbReference type="GO" id="GO:0005886">
    <property type="term" value="C:plasma membrane"/>
    <property type="evidence" value="ECO:0007669"/>
    <property type="project" value="UniProtKB-SubCell"/>
</dbReference>
<dbReference type="GO" id="GO:0006605">
    <property type="term" value="P:protein targeting"/>
    <property type="evidence" value="ECO:0007669"/>
    <property type="project" value="UniProtKB-UniRule"/>
</dbReference>
<dbReference type="Proteomes" id="UP000321721">
    <property type="component" value="Unassembled WGS sequence"/>
</dbReference>
<comment type="function">
    <text evidence="8">Essential subunit of the Sec protein translocation channel SecYEG. Clamps together the 2 halves of SecY. May contact the channel plug during translocation.</text>
</comment>
<dbReference type="GO" id="GO:0043952">
    <property type="term" value="P:protein transport by the Sec complex"/>
    <property type="evidence" value="ECO:0007669"/>
    <property type="project" value="UniProtKB-UniRule"/>
</dbReference>
<evidence type="ECO:0000256" key="4">
    <source>
        <dbReference type="ARBA" id="ARBA00022927"/>
    </source>
</evidence>
<dbReference type="EMBL" id="VOOS01000003">
    <property type="protein sequence ID" value="TXB65221.1"/>
    <property type="molecule type" value="Genomic_DNA"/>
</dbReference>
<feature type="transmembrane region" description="Helical" evidence="8">
    <location>
        <begin position="30"/>
        <end position="48"/>
    </location>
</feature>
<evidence type="ECO:0000256" key="1">
    <source>
        <dbReference type="ARBA" id="ARBA00004370"/>
    </source>
</evidence>
<evidence type="ECO:0000256" key="5">
    <source>
        <dbReference type="ARBA" id="ARBA00022989"/>
    </source>
</evidence>
<keyword evidence="8" id="KW-1003">Cell membrane</keyword>
<keyword evidence="3 8" id="KW-0812">Transmembrane</keyword>
<keyword evidence="10" id="KW-1185">Reference proteome</keyword>
<evidence type="ECO:0000256" key="7">
    <source>
        <dbReference type="ARBA" id="ARBA00023136"/>
    </source>
</evidence>
<reference evidence="9 10" key="1">
    <citation type="submission" date="2019-08" db="EMBL/GenBank/DDBJ databases">
        <title>Genome of Vicingus serpentipes NCIMB 15042.</title>
        <authorList>
            <person name="Bowman J.P."/>
        </authorList>
    </citation>
    <scope>NUCLEOTIDE SEQUENCE [LARGE SCALE GENOMIC DNA]</scope>
    <source>
        <strain evidence="9 10">NCIMB 15042</strain>
    </source>
</reference>
<comment type="subunit">
    <text evidence="8">Component of the Sec protein translocase complex. Heterotrimer consisting of SecY, SecE and SecG subunits. The heterotrimers can form oligomers, although 1 heterotrimer is thought to be able to translocate proteins. Interacts with the ribosome. Interacts with SecDF, and other proteins may be involved. Interacts with SecA.</text>
</comment>
<dbReference type="HAMAP" id="MF_00422">
    <property type="entry name" value="SecE"/>
    <property type="match status" value="1"/>
</dbReference>
<dbReference type="GO" id="GO:0008320">
    <property type="term" value="F:protein transmembrane transporter activity"/>
    <property type="evidence" value="ECO:0007669"/>
    <property type="project" value="UniProtKB-UniRule"/>
</dbReference>
<keyword evidence="6 8" id="KW-0811">Translocation</keyword>
<evidence type="ECO:0000256" key="6">
    <source>
        <dbReference type="ARBA" id="ARBA00023010"/>
    </source>
</evidence>
<evidence type="ECO:0000313" key="9">
    <source>
        <dbReference type="EMBL" id="TXB65221.1"/>
    </source>
</evidence>
<keyword evidence="2 8" id="KW-0813">Transport</keyword>
<evidence type="ECO:0000313" key="10">
    <source>
        <dbReference type="Proteomes" id="UP000321721"/>
    </source>
</evidence>